<keyword evidence="2" id="KW-0378">Hydrolase</keyword>
<comment type="caution">
    <text evidence="2">The sequence shown here is derived from an EMBL/GenBank/DDBJ whole genome shotgun (WGS) entry which is preliminary data.</text>
</comment>
<sequence>MSVKMNVFLSHDAAAPQWGANALVTFQPEGAVVHLTGDNALVAVQRAGRKLDGQGIKQVVLGGEGWDLETVWAFIQGHRNSKPGNTVEWPALSEQDEAELQARIMATEWVREIINQSAEVVRPSQLAARAGEWIKALAPEQVTYKIVKGNDLLDEAGTVFIPSAVVQSVRLQCCVWITTQPVTRMRRFIPVLLVKGSLLTRAVTA</sequence>
<dbReference type="AlphaFoldDB" id="A0A090RMS6"/>
<dbReference type="GO" id="GO:0004177">
    <property type="term" value="F:aminopeptidase activity"/>
    <property type="evidence" value="ECO:0007669"/>
    <property type="project" value="UniProtKB-KW"/>
</dbReference>
<accession>A0A090RMS6</accession>
<name>A0A090RMS6_9GAMM</name>
<evidence type="ECO:0000313" key="2">
    <source>
        <dbReference type="EMBL" id="GAL08787.1"/>
    </source>
</evidence>
<dbReference type="InterPro" id="IPR047620">
    <property type="entry name" value="M17_PepB-like_N"/>
</dbReference>
<evidence type="ECO:0000259" key="1">
    <source>
        <dbReference type="Pfam" id="PF12404"/>
    </source>
</evidence>
<keyword evidence="2" id="KW-0031">Aminopeptidase</keyword>
<keyword evidence="2" id="KW-0645">Protease</keyword>
<dbReference type="Proteomes" id="UP000029227">
    <property type="component" value="Unassembled WGS sequence"/>
</dbReference>
<organism evidence="2 3">
    <name type="scientific">Photobacterium aphoticum</name>
    <dbReference type="NCBI Taxonomy" id="754436"/>
    <lineage>
        <taxon>Bacteria</taxon>
        <taxon>Pseudomonadati</taxon>
        <taxon>Pseudomonadota</taxon>
        <taxon>Gammaproteobacteria</taxon>
        <taxon>Vibrionales</taxon>
        <taxon>Vibrionaceae</taxon>
        <taxon>Photobacterium</taxon>
    </lineage>
</organism>
<gene>
    <name evidence="2" type="ORF">JCM19237_4013</name>
</gene>
<dbReference type="EC" id="3.4.11.23" evidence="2"/>
<dbReference type="Pfam" id="PF12404">
    <property type="entry name" value="DUF3663"/>
    <property type="match status" value="1"/>
</dbReference>
<reference evidence="2 3" key="1">
    <citation type="journal article" date="2014" name="Genome Announc.">
        <title>Draft Genome Sequences of Two Vibrionaceae Species, Vibrio ponticus C121 and Photobacterium aphoticum C119, Isolated as Coral Reef Microbiota.</title>
        <authorList>
            <person name="Al-saari N."/>
            <person name="Meirelles P.M."/>
            <person name="Mino S."/>
            <person name="Suda W."/>
            <person name="Oshima K."/>
            <person name="Hattori M."/>
            <person name="Ohkuma M."/>
            <person name="Thompson F.L."/>
            <person name="Gomez-Gil B."/>
            <person name="Sawabe T."/>
            <person name="Sawabe T."/>
        </authorList>
    </citation>
    <scope>NUCLEOTIDE SEQUENCE [LARGE SCALE GENOMIC DNA]</scope>
    <source>
        <strain evidence="2 3">JCM 19237</strain>
    </source>
</reference>
<dbReference type="EMBL" id="BBMN01000033">
    <property type="protein sequence ID" value="GAL08787.1"/>
    <property type="molecule type" value="Genomic_DNA"/>
</dbReference>
<dbReference type="eggNOG" id="COG0260">
    <property type="taxonomic scope" value="Bacteria"/>
</dbReference>
<feature type="domain" description="Peptidase M17 peptidase B-like N-terminal" evidence="1">
    <location>
        <begin position="5"/>
        <end position="80"/>
    </location>
</feature>
<protein>
    <submittedName>
        <fullName evidence="2">Peptidase B</fullName>
        <ecNumber evidence="2">3.4.11.23</ecNumber>
    </submittedName>
</protein>
<dbReference type="STRING" id="754436.JCM19237_4013"/>
<evidence type="ECO:0000313" key="3">
    <source>
        <dbReference type="Proteomes" id="UP000029227"/>
    </source>
</evidence>
<proteinExistence type="predicted"/>